<feature type="domain" description="PARP catalytic" evidence="7">
    <location>
        <begin position="371"/>
        <end position="633"/>
    </location>
</feature>
<dbReference type="Pfam" id="PF00294">
    <property type="entry name" value="PfkB"/>
    <property type="match status" value="1"/>
</dbReference>
<protein>
    <recommendedName>
        <fullName evidence="4">Poly [ADP-ribose] polymerase</fullName>
        <shortName evidence="4">PARP</shortName>
        <ecNumber evidence="4">2.4.2.-</ecNumber>
    </recommendedName>
</protein>
<evidence type="ECO:0000259" key="6">
    <source>
        <dbReference type="PROSITE" id="PS50918"/>
    </source>
</evidence>
<name>A0A813JXW5_POLGL</name>
<dbReference type="InterPro" id="IPR011611">
    <property type="entry name" value="PfkB_dom"/>
</dbReference>
<feature type="region of interest" description="Disordered" evidence="5">
    <location>
        <begin position="272"/>
        <end position="301"/>
    </location>
</feature>
<dbReference type="InterPro" id="IPR029056">
    <property type="entry name" value="Ribokinase-like"/>
</dbReference>
<comment type="similarity">
    <text evidence="3">Belongs to the ARTD/PARP family.</text>
</comment>
<feature type="compositionally biased region" description="Low complexity" evidence="5">
    <location>
        <begin position="48"/>
        <end position="85"/>
    </location>
</feature>
<evidence type="ECO:0000256" key="4">
    <source>
        <dbReference type="RuleBase" id="RU362114"/>
    </source>
</evidence>
<dbReference type="InterPro" id="IPR018123">
    <property type="entry name" value="WWE-dom_subgr"/>
</dbReference>
<gene>
    <name evidence="8" type="ORF">PGLA2088_LOCUS25382</name>
</gene>
<evidence type="ECO:0000256" key="2">
    <source>
        <dbReference type="ARBA" id="ARBA00023242"/>
    </source>
</evidence>
<dbReference type="PANTHER" id="PTHR45740:SF2">
    <property type="entry name" value="POLY [ADP-RIBOSE] POLYMERASE"/>
    <property type="match status" value="1"/>
</dbReference>
<feature type="region of interest" description="Disordered" evidence="5">
    <location>
        <begin position="39"/>
        <end position="159"/>
    </location>
</feature>
<dbReference type="EMBL" id="CAJNNW010026718">
    <property type="protein sequence ID" value="CAE8687242.1"/>
    <property type="molecule type" value="Genomic_DNA"/>
</dbReference>
<comment type="subcellular location">
    <subcellularLocation>
        <location evidence="1">Nucleus</location>
    </subcellularLocation>
</comment>
<dbReference type="Proteomes" id="UP000626109">
    <property type="component" value="Unassembled WGS sequence"/>
</dbReference>
<accession>A0A813JXW5</accession>
<evidence type="ECO:0000256" key="5">
    <source>
        <dbReference type="SAM" id="MobiDB-lite"/>
    </source>
</evidence>
<dbReference type="GO" id="GO:0003950">
    <property type="term" value="F:NAD+ poly-ADP-ribosyltransferase activity"/>
    <property type="evidence" value="ECO:0007669"/>
    <property type="project" value="UniProtKB-UniRule"/>
</dbReference>
<evidence type="ECO:0000313" key="8">
    <source>
        <dbReference type="EMBL" id="CAE8687242.1"/>
    </source>
</evidence>
<dbReference type="Gene3D" id="3.30.720.50">
    <property type="match status" value="1"/>
</dbReference>
<dbReference type="InterPro" id="IPR051712">
    <property type="entry name" value="ARTD-AVP"/>
</dbReference>
<dbReference type="Gene3D" id="3.40.1190.20">
    <property type="match status" value="1"/>
</dbReference>
<dbReference type="GO" id="GO:1990404">
    <property type="term" value="F:NAD+-protein mono-ADP-ribosyltransferase activity"/>
    <property type="evidence" value="ECO:0007669"/>
    <property type="project" value="TreeGrafter"/>
</dbReference>
<comment type="caution">
    <text evidence="8">The sequence shown here is derived from an EMBL/GenBank/DDBJ whole genome shotgun (WGS) entry which is preliminary data.</text>
</comment>
<dbReference type="GO" id="GO:0008270">
    <property type="term" value="F:zinc ion binding"/>
    <property type="evidence" value="ECO:0007669"/>
    <property type="project" value="InterPro"/>
</dbReference>
<dbReference type="PROSITE" id="PS50918">
    <property type="entry name" value="WWE"/>
    <property type="match status" value="1"/>
</dbReference>
<dbReference type="PANTHER" id="PTHR45740">
    <property type="entry name" value="POLY [ADP-RIBOSE] POLYMERASE"/>
    <property type="match status" value="1"/>
</dbReference>
<dbReference type="Pfam" id="PF02825">
    <property type="entry name" value="WWE"/>
    <property type="match status" value="1"/>
</dbReference>
<feature type="domain" description="WWE" evidence="6">
    <location>
        <begin position="155"/>
        <end position="244"/>
    </location>
</feature>
<dbReference type="Pfam" id="PF00644">
    <property type="entry name" value="PARP"/>
    <property type="match status" value="1"/>
</dbReference>
<dbReference type="InterPro" id="IPR004170">
    <property type="entry name" value="WWE_dom"/>
</dbReference>
<dbReference type="Gene3D" id="3.90.228.10">
    <property type="match status" value="1"/>
</dbReference>
<dbReference type="InterPro" id="IPR037197">
    <property type="entry name" value="WWE_dom_sf"/>
</dbReference>
<dbReference type="GO" id="GO:0005634">
    <property type="term" value="C:nucleus"/>
    <property type="evidence" value="ECO:0007669"/>
    <property type="project" value="UniProtKB-SubCell"/>
</dbReference>
<dbReference type="SUPFAM" id="SSF117839">
    <property type="entry name" value="WWE domain"/>
    <property type="match status" value="1"/>
</dbReference>
<keyword evidence="4" id="KW-0328">Glycosyltransferase</keyword>
<dbReference type="SUPFAM" id="SSF53613">
    <property type="entry name" value="Ribokinase-like"/>
    <property type="match status" value="1"/>
</dbReference>
<evidence type="ECO:0000259" key="7">
    <source>
        <dbReference type="PROSITE" id="PS51059"/>
    </source>
</evidence>
<evidence type="ECO:0000256" key="1">
    <source>
        <dbReference type="ARBA" id="ARBA00004123"/>
    </source>
</evidence>
<keyword evidence="4" id="KW-0808">Transferase</keyword>
<keyword evidence="4" id="KW-0520">NAD</keyword>
<dbReference type="EC" id="2.4.2.-" evidence="4"/>
<reference evidence="8" key="1">
    <citation type="submission" date="2021-02" db="EMBL/GenBank/DDBJ databases">
        <authorList>
            <person name="Dougan E. K."/>
            <person name="Rhodes N."/>
            <person name="Thang M."/>
            <person name="Chan C."/>
        </authorList>
    </citation>
    <scope>NUCLEOTIDE SEQUENCE</scope>
</reference>
<evidence type="ECO:0000313" key="9">
    <source>
        <dbReference type="Proteomes" id="UP000626109"/>
    </source>
</evidence>
<evidence type="ECO:0000256" key="3">
    <source>
        <dbReference type="ARBA" id="ARBA00024347"/>
    </source>
</evidence>
<dbReference type="PROSITE" id="PS51059">
    <property type="entry name" value="PARP_CATALYTIC"/>
    <property type="match status" value="1"/>
</dbReference>
<feature type="compositionally biased region" description="Polar residues" evidence="5">
    <location>
        <begin position="113"/>
        <end position="122"/>
    </location>
</feature>
<dbReference type="InterPro" id="IPR012317">
    <property type="entry name" value="Poly(ADP-ribose)pol_cat_dom"/>
</dbReference>
<keyword evidence="2" id="KW-0539">Nucleus</keyword>
<feature type="compositionally biased region" description="Basic and acidic residues" evidence="5">
    <location>
        <begin position="287"/>
        <end position="296"/>
    </location>
</feature>
<proteinExistence type="inferred from homology"/>
<dbReference type="SUPFAM" id="SSF56399">
    <property type="entry name" value="ADP-ribosylation"/>
    <property type="match status" value="1"/>
</dbReference>
<dbReference type="SMART" id="SM00678">
    <property type="entry name" value="WWE"/>
    <property type="match status" value="1"/>
</dbReference>
<organism evidence="8 9">
    <name type="scientific">Polarella glacialis</name>
    <name type="common">Dinoflagellate</name>
    <dbReference type="NCBI Taxonomy" id="89957"/>
    <lineage>
        <taxon>Eukaryota</taxon>
        <taxon>Sar</taxon>
        <taxon>Alveolata</taxon>
        <taxon>Dinophyceae</taxon>
        <taxon>Suessiales</taxon>
        <taxon>Suessiaceae</taxon>
        <taxon>Polarella</taxon>
    </lineage>
</organism>
<sequence length="846" mass="92938">MSTWGICPQCNRLQYGRVGWGTFSTHFYCSRCWPDRQKAPSSVPLPNPTQQNPQHQNLQQHPPQVAQSPQLPVSSLQPSALPASSFGSAPPLQHQWPMQPPQVPVSSLQPSVRTASLGSLSTPAPPLQLQSHLPPPQRQPPVSSVQPPPLPASSSGSLPAPEGHFEICWEFQTGDDHAAGGEEWHAFHADAQKQIESAHATIGQNPQDGDGKLHLLTNALAYSIDFGTMAQTNITTGRCRQIRRGCRLKAEVLRSFRERAEEQQLEIKDLRSKLDSQQRQAEKKRKRDAEDQERQQRQLRTQLDACKRKVEVKGQRMREQLDAVKQNADAQQRGLRATIDTLREETAALAKDLQKATQAESASRMQLTQSLHQEESWRLGKQLEIPQLTPIDCPFLVASIENMMRATSHHGPNSRCSPMRQAKVLRVMKVHNVKLGQKYDSRRKQMLQDHADQGVSVGPLTPDVHPCLRLTIEHHFKWMHLEANLNECLLLHGSKRQNIAEIVNSGFEERLSRQGGLYGEGIYFAEESCKSFQYCDKDGGEVYMILSRVLLGDPHCAKGPLNQMKIPPKRHKCDATKGRHNSVVANVGIPNGRGPPALPVQEHREYVIFDGFEPVSVAKASRGRLSDPWHLATPNWDEDELLALLGRAPQSLPAAQAVSNGGSLPAEVYAMIADALCCQQPVAQNLLLSMGPRGCVLASLPDQPGASLPPVARRRVWSIDVASLPLSTSSSSATSLPPLVVEVQVVEAAPLKLRYLWYRLLKPMESVRDVTGAGDSLLAGSASAFAAGWPLEEAVLAGLVAAHLTLFSDGAVAPTLSTSLLQALRAILLQQGTEAAEDASARQSRL</sequence>
<dbReference type="AlphaFoldDB" id="A0A813JXW5"/>